<feature type="compositionally biased region" description="Low complexity" evidence="1">
    <location>
        <begin position="67"/>
        <end position="81"/>
    </location>
</feature>
<proteinExistence type="predicted"/>
<dbReference type="Proteomes" id="UP001501102">
    <property type="component" value="Unassembled WGS sequence"/>
</dbReference>
<dbReference type="EMBL" id="BAAAXZ010000095">
    <property type="protein sequence ID" value="GAA2928084.1"/>
    <property type="molecule type" value="Genomic_DNA"/>
</dbReference>
<reference evidence="3" key="1">
    <citation type="journal article" date="2019" name="Int. J. Syst. Evol. Microbiol.">
        <title>The Global Catalogue of Microorganisms (GCM) 10K type strain sequencing project: providing services to taxonomists for standard genome sequencing and annotation.</title>
        <authorList>
            <consortium name="The Broad Institute Genomics Platform"/>
            <consortium name="The Broad Institute Genome Sequencing Center for Infectious Disease"/>
            <person name="Wu L."/>
            <person name="Ma J."/>
        </authorList>
    </citation>
    <scope>NUCLEOTIDE SEQUENCE [LARGE SCALE GENOMIC DNA]</scope>
    <source>
        <strain evidence="3">JCM 4087</strain>
    </source>
</reference>
<organism evidence="2 3">
    <name type="scientific">Streptomyces thioluteus</name>
    <dbReference type="NCBI Taxonomy" id="66431"/>
    <lineage>
        <taxon>Bacteria</taxon>
        <taxon>Bacillati</taxon>
        <taxon>Actinomycetota</taxon>
        <taxon>Actinomycetes</taxon>
        <taxon>Kitasatosporales</taxon>
        <taxon>Streptomycetaceae</taxon>
        <taxon>Streptomyces</taxon>
    </lineage>
</organism>
<feature type="region of interest" description="Disordered" evidence="1">
    <location>
        <begin position="63"/>
        <end position="89"/>
    </location>
</feature>
<name>A0ABP6JEQ9_STRTU</name>
<sequence>MSIVAVACRSPRRAREWNVQELQAATGVARAKHSHCQLRNWRAGTMDSTSTGTDSRAVISTRFSGEGSSVVPPADPSSSASGGSGRAAV</sequence>
<comment type="caution">
    <text evidence="2">The sequence shown here is derived from an EMBL/GenBank/DDBJ whole genome shotgun (WGS) entry which is preliminary data.</text>
</comment>
<evidence type="ECO:0008006" key="4">
    <source>
        <dbReference type="Google" id="ProtNLM"/>
    </source>
</evidence>
<keyword evidence="3" id="KW-1185">Reference proteome</keyword>
<evidence type="ECO:0000256" key="1">
    <source>
        <dbReference type="SAM" id="MobiDB-lite"/>
    </source>
</evidence>
<evidence type="ECO:0000313" key="2">
    <source>
        <dbReference type="EMBL" id="GAA2928084.1"/>
    </source>
</evidence>
<accession>A0ABP6JEQ9</accession>
<evidence type="ECO:0000313" key="3">
    <source>
        <dbReference type="Proteomes" id="UP001501102"/>
    </source>
</evidence>
<gene>
    <name evidence="2" type="ORF">GCM10020221_25020</name>
</gene>
<protein>
    <recommendedName>
        <fullName evidence="4">Transposase</fullName>
    </recommendedName>
</protein>